<accession>A0A2H1L7I6</accession>
<keyword evidence="1" id="KW-0472">Membrane</keyword>
<dbReference type="Proteomes" id="UP000234462">
    <property type="component" value="Unassembled WGS sequence"/>
</dbReference>
<dbReference type="AlphaFoldDB" id="A0A2H1L7I6"/>
<dbReference type="CDD" id="cd04301">
    <property type="entry name" value="NAT_SF"/>
    <property type="match status" value="1"/>
</dbReference>
<dbReference type="RefSeq" id="WP_101589794.1">
    <property type="nucleotide sequence ID" value="NZ_FXZM01000013.1"/>
</dbReference>
<dbReference type="InterPro" id="IPR000182">
    <property type="entry name" value="GNAT_dom"/>
</dbReference>
<protein>
    <submittedName>
        <fullName evidence="3">Acetyltransferase (GNAT) family protein</fullName>
    </submittedName>
</protein>
<organism evidence="3 4">
    <name type="scientific">Brevibacterium jeotgali</name>
    <dbReference type="NCBI Taxonomy" id="1262550"/>
    <lineage>
        <taxon>Bacteria</taxon>
        <taxon>Bacillati</taxon>
        <taxon>Actinomycetota</taxon>
        <taxon>Actinomycetes</taxon>
        <taxon>Micrococcales</taxon>
        <taxon>Brevibacteriaceae</taxon>
        <taxon>Brevibacterium</taxon>
    </lineage>
</organism>
<sequence>MHTPRFTTRTAGPDDLAIVLELSLEAFVDEAVLAWAMPDPADREAHMRKSFSASLAAAIGIGAVLLAFDRDGTAVAVSIWVPRDGAGQEAGAEEEAGADEWTDDPVQRRLAIVEAATEARVPDQAHLHLSAMATRPQSRGLGAGTVLLDAGLDHARSRGLPLYLEASDDDNRRLYARRGFRDLGDGIVLPEQGPVLQPMWREHDGVR</sequence>
<feature type="transmembrane region" description="Helical" evidence="1">
    <location>
        <begin position="51"/>
        <end position="68"/>
    </location>
</feature>
<dbReference type="EMBL" id="FXZM01000013">
    <property type="protein sequence ID" value="SMY12868.1"/>
    <property type="molecule type" value="Genomic_DNA"/>
</dbReference>
<keyword evidence="4" id="KW-1185">Reference proteome</keyword>
<gene>
    <name evidence="3" type="ORF">BJEO58_02476</name>
</gene>
<keyword evidence="3" id="KW-0808">Transferase</keyword>
<evidence type="ECO:0000313" key="4">
    <source>
        <dbReference type="Proteomes" id="UP000234462"/>
    </source>
</evidence>
<dbReference type="SUPFAM" id="SSF55729">
    <property type="entry name" value="Acyl-CoA N-acyltransferases (Nat)"/>
    <property type="match status" value="1"/>
</dbReference>
<dbReference type="InterPro" id="IPR016181">
    <property type="entry name" value="Acyl_CoA_acyltransferase"/>
</dbReference>
<dbReference type="OrthoDB" id="7057833at2"/>
<dbReference type="PANTHER" id="PTHR42791:SF1">
    <property type="entry name" value="N-ACETYLTRANSFERASE DOMAIN-CONTAINING PROTEIN"/>
    <property type="match status" value="1"/>
</dbReference>
<dbReference type="PANTHER" id="PTHR42791">
    <property type="entry name" value="GNAT FAMILY ACETYLTRANSFERASE"/>
    <property type="match status" value="1"/>
</dbReference>
<dbReference type="GO" id="GO:0016747">
    <property type="term" value="F:acyltransferase activity, transferring groups other than amino-acyl groups"/>
    <property type="evidence" value="ECO:0007669"/>
    <property type="project" value="InterPro"/>
</dbReference>
<dbReference type="Pfam" id="PF00583">
    <property type="entry name" value="Acetyltransf_1"/>
    <property type="match status" value="1"/>
</dbReference>
<reference evidence="4" key="1">
    <citation type="submission" date="2017-03" db="EMBL/GenBank/DDBJ databases">
        <authorList>
            <person name="Monnet C."/>
        </authorList>
    </citation>
    <scope>NUCLEOTIDE SEQUENCE [LARGE SCALE GENOMIC DNA]</scope>
    <source>
        <strain evidence="4">SJ5-8</strain>
    </source>
</reference>
<name>A0A2H1L7I6_9MICO</name>
<feature type="domain" description="N-acetyltransferase" evidence="2">
    <location>
        <begin position="6"/>
        <end position="204"/>
    </location>
</feature>
<evidence type="ECO:0000259" key="2">
    <source>
        <dbReference type="PROSITE" id="PS51186"/>
    </source>
</evidence>
<dbReference type="Gene3D" id="3.40.630.30">
    <property type="match status" value="1"/>
</dbReference>
<dbReference type="InterPro" id="IPR052523">
    <property type="entry name" value="Trichothecene_AcTrans"/>
</dbReference>
<dbReference type="PROSITE" id="PS51186">
    <property type="entry name" value="GNAT"/>
    <property type="match status" value="1"/>
</dbReference>
<proteinExistence type="predicted"/>
<keyword evidence="1" id="KW-0812">Transmembrane</keyword>
<keyword evidence="1" id="KW-1133">Transmembrane helix</keyword>
<evidence type="ECO:0000313" key="3">
    <source>
        <dbReference type="EMBL" id="SMY12868.1"/>
    </source>
</evidence>
<evidence type="ECO:0000256" key="1">
    <source>
        <dbReference type="SAM" id="Phobius"/>
    </source>
</evidence>